<evidence type="ECO:0000313" key="3">
    <source>
        <dbReference type="Proteomes" id="UP000672097"/>
    </source>
</evidence>
<keyword evidence="1" id="KW-1133">Transmembrane helix</keyword>
<feature type="transmembrane region" description="Helical" evidence="1">
    <location>
        <begin position="15"/>
        <end position="35"/>
    </location>
</feature>
<accession>A0ABS5DVE0</accession>
<evidence type="ECO:0000313" key="2">
    <source>
        <dbReference type="EMBL" id="MBQ0935103.1"/>
    </source>
</evidence>
<dbReference type="EMBL" id="JAGQDG010000002">
    <property type="protein sequence ID" value="MBQ0935103.1"/>
    <property type="molecule type" value="Genomic_DNA"/>
</dbReference>
<evidence type="ECO:0000256" key="1">
    <source>
        <dbReference type="SAM" id="Phobius"/>
    </source>
</evidence>
<proteinExistence type="predicted"/>
<organism evidence="2 3">
    <name type="scientific">Ideonella paludis</name>
    <dbReference type="NCBI Taxonomy" id="1233411"/>
    <lineage>
        <taxon>Bacteria</taxon>
        <taxon>Pseudomonadati</taxon>
        <taxon>Pseudomonadota</taxon>
        <taxon>Betaproteobacteria</taxon>
        <taxon>Burkholderiales</taxon>
        <taxon>Sphaerotilaceae</taxon>
        <taxon>Ideonella</taxon>
    </lineage>
</organism>
<protein>
    <submittedName>
        <fullName evidence="2">Type II secretion system protein</fullName>
    </submittedName>
</protein>
<keyword evidence="1" id="KW-0812">Transmembrane</keyword>
<dbReference type="Proteomes" id="UP000672097">
    <property type="component" value="Unassembled WGS sequence"/>
</dbReference>
<comment type="caution">
    <text evidence="2">The sequence shown here is derived from an EMBL/GenBank/DDBJ whole genome shotgun (WGS) entry which is preliminary data.</text>
</comment>
<keyword evidence="3" id="KW-1185">Reference proteome</keyword>
<name>A0ABS5DVE0_9BURK</name>
<reference evidence="2 3" key="1">
    <citation type="submission" date="2021-04" db="EMBL/GenBank/DDBJ databases">
        <title>The genome sequence of type strain Ideonella paludis KCTC 32238.</title>
        <authorList>
            <person name="Liu Y."/>
        </authorList>
    </citation>
    <scope>NUCLEOTIDE SEQUENCE [LARGE SCALE GENOMIC DNA]</scope>
    <source>
        <strain evidence="2 3">KCTC 32238</strain>
    </source>
</reference>
<dbReference type="RefSeq" id="WP_210807670.1">
    <property type="nucleotide sequence ID" value="NZ_JAGQDG010000002.1"/>
</dbReference>
<sequence>MRSGSPRVQSRPTQGFSYIAMLATVAVLGVGLAAIGQAWSDQQRREREADILRIGSLYAEAIARYHRMAPGSVKTYPATLQDLLHDPRFPGTVRHLRRLYPDPTNPKRPWLPIPAPEGGVQGVYITSAQAPVRQAPLVLGAVTLPPARHYHEWRFIPTVTP</sequence>
<keyword evidence="1" id="KW-0472">Membrane</keyword>
<gene>
    <name evidence="2" type="ORF">KAK11_07185</name>
</gene>